<organism evidence="1 2">
    <name type="scientific">Glomus cerebriforme</name>
    <dbReference type="NCBI Taxonomy" id="658196"/>
    <lineage>
        <taxon>Eukaryota</taxon>
        <taxon>Fungi</taxon>
        <taxon>Fungi incertae sedis</taxon>
        <taxon>Mucoromycota</taxon>
        <taxon>Glomeromycotina</taxon>
        <taxon>Glomeromycetes</taxon>
        <taxon>Glomerales</taxon>
        <taxon>Glomeraceae</taxon>
        <taxon>Glomus</taxon>
    </lineage>
</organism>
<gene>
    <name evidence="1" type="ORF">C1645_820398</name>
</gene>
<comment type="caution">
    <text evidence="1">The sequence shown here is derived from an EMBL/GenBank/DDBJ whole genome shotgun (WGS) entry which is preliminary data.</text>
</comment>
<name>A0A397T5R0_9GLOM</name>
<keyword evidence="2" id="KW-1185">Reference proteome</keyword>
<evidence type="ECO:0000313" key="1">
    <source>
        <dbReference type="EMBL" id="RIA92659.1"/>
    </source>
</evidence>
<protein>
    <submittedName>
        <fullName evidence="1">Uncharacterized protein</fullName>
    </submittedName>
</protein>
<proteinExistence type="predicted"/>
<sequence length="447" mass="52248">MPNFCSQSALMVAKSESIVRRLNNEYPVLSQLFAYNREGTIGFLKANGGLYGFNLSHDFDVPHSGNNNYKTWSDYRDAIERYLEKICENVKAIDPIRGDNRSFKEELRPARKVLSDEIHMQHYIKFPFWPSVGDQQESHVELDTGDHYDSGAYIVIWSCVGWIKVTDRRPQNYRYIAEFSGRPDIKLLVFDNDRLKELECTIKTKVTARGGVNGFPIQFGSTEVTQQLVVVPRLRKKRRITGITERTSLMYYRCELNSQQDRIIRENFTRHLESSDTEDDRSCKCKREDKGQRNEDEIELLGARSIVASNTSSPSFSREEKEVVLKTKKHQLKLSTSLINISEKDLVDPINKVFSNDDKKRMIEIWEEMESSAEEKKNSVRRSKWEKSIKPLIEKYAPAVEKKSNSIFDDDDQLQSTKIIFEIPFEDEFDLKKHYDMLWTQDIYQRL</sequence>
<dbReference type="OrthoDB" id="2319705at2759"/>
<dbReference type="Proteomes" id="UP000265703">
    <property type="component" value="Unassembled WGS sequence"/>
</dbReference>
<accession>A0A397T5R0</accession>
<dbReference type="AlphaFoldDB" id="A0A397T5R0"/>
<reference evidence="1 2" key="1">
    <citation type="submission" date="2018-06" db="EMBL/GenBank/DDBJ databases">
        <title>Comparative genomics reveals the genomic features of Rhizophagus irregularis, R. cerebriforme, R. diaphanum and Gigaspora rosea, and their symbiotic lifestyle signature.</title>
        <authorList>
            <person name="Morin E."/>
            <person name="San Clemente H."/>
            <person name="Chen E.C.H."/>
            <person name="De La Providencia I."/>
            <person name="Hainaut M."/>
            <person name="Kuo A."/>
            <person name="Kohler A."/>
            <person name="Murat C."/>
            <person name="Tang N."/>
            <person name="Roy S."/>
            <person name="Loubradou J."/>
            <person name="Henrissat B."/>
            <person name="Grigoriev I.V."/>
            <person name="Corradi N."/>
            <person name="Roux C."/>
            <person name="Martin F.M."/>
        </authorList>
    </citation>
    <scope>NUCLEOTIDE SEQUENCE [LARGE SCALE GENOMIC DNA]</scope>
    <source>
        <strain evidence="1 2">DAOM 227022</strain>
    </source>
</reference>
<dbReference type="EMBL" id="QKYT01000121">
    <property type="protein sequence ID" value="RIA92659.1"/>
    <property type="molecule type" value="Genomic_DNA"/>
</dbReference>
<evidence type="ECO:0000313" key="2">
    <source>
        <dbReference type="Proteomes" id="UP000265703"/>
    </source>
</evidence>